<organism evidence="2 3">
    <name type="scientific">Clostridium novyi A str. 4570</name>
    <dbReference type="NCBI Taxonomy" id="1444290"/>
    <lineage>
        <taxon>Bacteria</taxon>
        <taxon>Bacillati</taxon>
        <taxon>Bacillota</taxon>
        <taxon>Clostridia</taxon>
        <taxon>Eubacteriales</taxon>
        <taxon>Clostridiaceae</taxon>
        <taxon>Clostridium</taxon>
    </lineage>
</organism>
<name>A0AA89CMH3_CLONO</name>
<sequence>MKSNKKVFGIIAIILIVIGFFSIKPIKHYIIRKDNFNWLAYGIKQQYEAKQLNLQEEIKLSVTGIAVNNVQAKALNDMVNNTTLKLDMNYDYDNFKNLTKVQLKNKNEDLGSLELFSNKEGVILKCPDVFYGNLYLDYKDICKFFNTSNNSNSINIENYLPLFDVSKDPYIKNINKDILIILKNSLNNKFQKNENVLIKLKSGEREKLVKCNELKISLNNEDIKSILKELNKFAKDNPNVKLFLKSKINQFLDIAVKNNDLDKFGLTNKDVKQFKEDKNFNQYFDKEWEEAFTQIIKEIDKTQTNDDFKIDMSFRFDNDDKIRNVLCIYT</sequence>
<proteinExistence type="predicted"/>
<accession>A0AA89CMH3</accession>
<gene>
    <name evidence="2" type="ORF">Z969_10810</name>
</gene>
<keyword evidence="1" id="KW-0472">Membrane</keyword>
<feature type="transmembrane region" description="Helical" evidence="1">
    <location>
        <begin position="6"/>
        <end position="23"/>
    </location>
</feature>
<dbReference type="EMBL" id="JDRX01000055">
    <property type="protein sequence ID" value="KGM99144.1"/>
    <property type="molecule type" value="Genomic_DNA"/>
</dbReference>
<dbReference type="Proteomes" id="UP000030016">
    <property type="component" value="Unassembled WGS sequence"/>
</dbReference>
<dbReference type="RefSeq" id="WP_039251154.1">
    <property type="nucleotide sequence ID" value="NZ_JDRX01000055.1"/>
</dbReference>
<keyword evidence="1" id="KW-0812">Transmembrane</keyword>
<evidence type="ECO:0000313" key="3">
    <source>
        <dbReference type="Proteomes" id="UP000030016"/>
    </source>
</evidence>
<evidence type="ECO:0000313" key="2">
    <source>
        <dbReference type="EMBL" id="KGM99144.1"/>
    </source>
</evidence>
<dbReference type="AlphaFoldDB" id="A0AA89CMH3"/>
<feature type="non-terminal residue" evidence="2">
    <location>
        <position position="330"/>
    </location>
</feature>
<protein>
    <submittedName>
        <fullName evidence="2">Uncharacterized protein</fullName>
    </submittedName>
</protein>
<reference evidence="2 3" key="1">
    <citation type="submission" date="2014-01" db="EMBL/GenBank/DDBJ databases">
        <title>Plasmidome dynamics in the species complex Clostridium novyi sensu lato converts strains of independent lineages into distinctly different pathogens.</title>
        <authorList>
            <person name="Skarin H."/>
            <person name="Segerman B."/>
        </authorList>
    </citation>
    <scope>NUCLEOTIDE SEQUENCE [LARGE SCALE GENOMIC DNA]</scope>
    <source>
        <strain evidence="2 3">4570</strain>
    </source>
</reference>
<evidence type="ECO:0000256" key="1">
    <source>
        <dbReference type="SAM" id="Phobius"/>
    </source>
</evidence>
<comment type="caution">
    <text evidence="2">The sequence shown here is derived from an EMBL/GenBank/DDBJ whole genome shotgun (WGS) entry which is preliminary data.</text>
</comment>
<keyword evidence="1" id="KW-1133">Transmembrane helix</keyword>